<name>A0ABW5PA87_9BACL</name>
<evidence type="ECO:0000256" key="1">
    <source>
        <dbReference type="SAM" id="MobiDB-lite"/>
    </source>
</evidence>
<feature type="transmembrane region" description="Helical" evidence="2">
    <location>
        <begin position="96"/>
        <end position="120"/>
    </location>
</feature>
<evidence type="ECO:0000256" key="2">
    <source>
        <dbReference type="SAM" id="Phobius"/>
    </source>
</evidence>
<dbReference type="RefSeq" id="WP_377599277.1">
    <property type="nucleotide sequence ID" value="NZ_JBHUME010000002.1"/>
</dbReference>
<keyword evidence="4" id="KW-1185">Reference proteome</keyword>
<comment type="caution">
    <text evidence="3">The sequence shown here is derived from an EMBL/GenBank/DDBJ whole genome shotgun (WGS) entry which is preliminary data.</text>
</comment>
<accession>A0ABW5PA87</accession>
<dbReference type="Proteomes" id="UP001597541">
    <property type="component" value="Unassembled WGS sequence"/>
</dbReference>
<sequence>MSEERQSPEEQSGLHDSAKQNNDGGTPKPGTYVSSETGGPVKPKGSIMKGIGILTLLHLVLLVFPIAYFAIGIVQIVYVIPAVIFFRKEQPTQQGILIGAGITFLLNAACFGIVLGGAGYL</sequence>
<feature type="transmembrane region" description="Helical" evidence="2">
    <location>
        <begin position="51"/>
        <end position="84"/>
    </location>
</feature>
<organism evidence="3 4">
    <name type="scientific">Paenibacillus gansuensis</name>
    <dbReference type="NCBI Taxonomy" id="306542"/>
    <lineage>
        <taxon>Bacteria</taxon>
        <taxon>Bacillati</taxon>
        <taxon>Bacillota</taxon>
        <taxon>Bacilli</taxon>
        <taxon>Bacillales</taxon>
        <taxon>Paenibacillaceae</taxon>
        <taxon>Paenibacillus</taxon>
    </lineage>
</organism>
<evidence type="ECO:0000313" key="4">
    <source>
        <dbReference type="Proteomes" id="UP001597541"/>
    </source>
</evidence>
<reference evidence="4" key="1">
    <citation type="journal article" date="2019" name="Int. J. Syst. Evol. Microbiol.">
        <title>The Global Catalogue of Microorganisms (GCM) 10K type strain sequencing project: providing services to taxonomists for standard genome sequencing and annotation.</title>
        <authorList>
            <consortium name="The Broad Institute Genomics Platform"/>
            <consortium name="The Broad Institute Genome Sequencing Center for Infectious Disease"/>
            <person name="Wu L."/>
            <person name="Ma J."/>
        </authorList>
    </citation>
    <scope>NUCLEOTIDE SEQUENCE [LARGE SCALE GENOMIC DNA]</scope>
    <source>
        <strain evidence="4">KCTC 3950</strain>
    </source>
</reference>
<keyword evidence="2" id="KW-0472">Membrane</keyword>
<gene>
    <name evidence="3" type="ORF">ACFSUF_01135</name>
</gene>
<dbReference type="EMBL" id="JBHUME010000002">
    <property type="protein sequence ID" value="MFD2611022.1"/>
    <property type="molecule type" value="Genomic_DNA"/>
</dbReference>
<feature type="region of interest" description="Disordered" evidence="1">
    <location>
        <begin position="1"/>
        <end position="43"/>
    </location>
</feature>
<proteinExistence type="predicted"/>
<keyword evidence="2" id="KW-0812">Transmembrane</keyword>
<protein>
    <recommendedName>
        <fullName evidence="5">DUF4190 domain-containing protein</fullName>
    </recommendedName>
</protein>
<evidence type="ECO:0000313" key="3">
    <source>
        <dbReference type="EMBL" id="MFD2611022.1"/>
    </source>
</evidence>
<feature type="compositionally biased region" description="Basic and acidic residues" evidence="1">
    <location>
        <begin position="1"/>
        <end position="18"/>
    </location>
</feature>
<keyword evidence="2" id="KW-1133">Transmembrane helix</keyword>
<evidence type="ECO:0008006" key="5">
    <source>
        <dbReference type="Google" id="ProtNLM"/>
    </source>
</evidence>